<feature type="binding site" evidence="13">
    <location>
        <position position="231"/>
    </location>
    <ligand>
        <name>L-serine</name>
        <dbReference type="ChEBI" id="CHEBI:33384"/>
    </ligand>
</feature>
<name>A0A2U2BT06_9PROT</name>
<keyword evidence="6 12" id="KW-0547">Nucleotide-binding</keyword>
<dbReference type="Gene3D" id="3.30.930.10">
    <property type="entry name" value="Bira Bifunctional Protein, Domain 2"/>
    <property type="match status" value="1"/>
</dbReference>
<dbReference type="PROSITE" id="PS50862">
    <property type="entry name" value="AA_TRNA_LIGASE_II"/>
    <property type="match status" value="1"/>
</dbReference>
<feature type="binding site" evidence="13">
    <location>
        <position position="262"/>
    </location>
    <ligand>
        <name>L-serine</name>
        <dbReference type="ChEBI" id="CHEBI:33384"/>
    </ligand>
</feature>
<keyword evidence="4 12" id="KW-0963">Cytoplasm</keyword>
<comment type="caution">
    <text evidence="12">Lacks conserved residue(s) required for the propagation of feature annotation.</text>
</comment>
<dbReference type="InterPro" id="IPR045864">
    <property type="entry name" value="aa-tRNA-synth_II/BPL/LPL"/>
</dbReference>
<dbReference type="Pfam" id="PF02403">
    <property type="entry name" value="Seryl_tRNA_N"/>
    <property type="match status" value="1"/>
</dbReference>
<evidence type="ECO:0000256" key="15">
    <source>
        <dbReference type="SAM" id="MobiDB-lite"/>
    </source>
</evidence>
<dbReference type="EMBL" id="QEXV01000004">
    <property type="protein sequence ID" value="PWE17149.1"/>
    <property type="molecule type" value="Genomic_DNA"/>
</dbReference>
<evidence type="ECO:0000259" key="16">
    <source>
        <dbReference type="PROSITE" id="PS50862"/>
    </source>
</evidence>
<dbReference type="GO" id="GO:0004828">
    <property type="term" value="F:serine-tRNA ligase activity"/>
    <property type="evidence" value="ECO:0007669"/>
    <property type="project" value="UniProtKB-UniRule"/>
</dbReference>
<evidence type="ECO:0000256" key="13">
    <source>
        <dbReference type="PIRSR" id="PIRSR001529-1"/>
    </source>
</evidence>
<dbReference type="NCBIfam" id="TIGR00414">
    <property type="entry name" value="serS"/>
    <property type="match status" value="1"/>
</dbReference>
<evidence type="ECO:0000256" key="2">
    <source>
        <dbReference type="ARBA" id="ARBA00005045"/>
    </source>
</evidence>
<protein>
    <recommendedName>
        <fullName evidence="12">Serine--tRNA ligase</fullName>
        <ecNumber evidence="12">6.1.1.11</ecNumber>
    </recommendedName>
    <alternativeName>
        <fullName evidence="12">Seryl-tRNA synthetase</fullName>
        <shortName evidence="12">SerRS</shortName>
    </alternativeName>
    <alternativeName>
        <fullName evidence="12">Seryl-tRNA(Ser/Sec) synthetase</fullName>
    </alternativeName>
</protein>
<feature type="binding site" evidence="12">
    <location>
        <position position="385"/>
    </location>
    <ligand>
        <name>L-serine</name>
        <dbReference type="ChEBI" id="CHEBI:33384"/>
    </ligand>
</feature>
<dbReference type="InterPro" id="IPR033729">
    <property type="entry name" value="SerRS_core"/>
</dbReference>
<organism evidence="17 18">
    <name type="scientific">Marinicauda salina</name>
    <dbReference type="NCBI Taxonomy" id="2135793"/>
    <lineage>
        <taxon>Bacteria</taxon>
        <taxon>Pseudomonadati</taxon>
        <taxon>Pseudomonadota</taxon>
        <taxon>Alphaproteobacteria</taxon>
        <taxon>Maricaulales</taxon>
        <taxon>Maricaulaceae</taxon>
        <taxon>Marinicauda</taxon>
    </lineage>
</organism>
<feature type="region of interest" description="Disordered" evidence="15">
    <location>
        <begin position="37"/>
        <end position="64"/>
    </location>
</feature>
<evidence type="ECO:0000256" key="4">
    <source>
        <dbReference type="ARBA" id="ARBA00022490"/>
    </source>
</evidence>
<comment type="domain">
    <text evidence="12">Consists of two distinct domains, a catalytic core and a N-terminal extension that is involved in tRNA binding.</text>
</comment>
<comment type="subunit">
    <text evidence="12">Homodimer. The tRNA molecule binds across the dimer.</text>
</comment>
<evidence type="ECO:0000256" key="5">
    <source>
        <dbReference type="ARBA" id="ARBA00022598"/>
    </source>
</evidence>
<dbReference type="InterPro" id="IPR006195">
    <property type="entry name" value="aa-tRNA-synth_II"/>
</dbReference>
<evidence type="ECO:0000256" key="1">
    <source>
        <dbReference type="ARBA" id="ARBA00004496"/>
    </source>
</evidence>
<dbReference type="InterPro" id="IPR002317">
    <property type="entry name" value="Ser-tRNA-ligase_type_1"/>
</dbReference>
<keyword evidence="7 12" id="KW-0067">ATP-binding</keyword>
<reference evidence="18" key="1">
    <citation type="submission" date="2018-05" db="EMBL/GenBank/DDBJ databases">
        <authorList>
            <person name="Liu B.-T."/>
        </authorList>
    </citation>
    <scope>NUCLEOTIDE SEQUENCE [LARGE SCALE GENOMIC DNA]</scope>
    <source>
        <strain evidence="18">WD6-1</strain>
    </source>
</reference>
<dbReference type="GO" id="GO:0005524">
    <property type="term" value="F:ATP binding"/>
    <property type="evidence" value="ECO:0007669"/>
    <property type="project" value="UniProtKB-UniRule"/>
</dbReference>
<dbReference type="GO" id="GO:0006434">
    <property type="term" value="P:seryl-tRNA aminoacylation"/>
    <property type="evidence" value="ECO:0007669"/>
    <property type="project" value="UniProtKB-UniRule"/>
</dbReference>
<keyword evidence="9 12" id="KW-0030">Aminoacyl-tRNA synthetase</keyword>
<accession>A0A2U2BT06</accession>
<comment type="subcellular location">
    <subcellularLocation>
        <location evidence="1 12">Cytoplasm</location>
    </subcellularLocation>
</comment>
<comment type="catalytic activity">
    <reaction evidence="10 12">
        <text>tRNA(Sec) + L-serine + ATP = L-seryl-tRNA(Sec) + AMP + diphosphate + H(+)</text>
        <dbReference type="Rhea" id="RHEA:42580"/>
        <dbReference type="Rhea" id="RHEA-COMP:9742"/>
        <dbReference type="Rhea" id="RHEA-COMP:10128"/>
        <dbReference type="ChEBI" id="CHEBI:15378"/>
        <dbReference type="ChEBI" id="CHEBI:30616"/>
        <dbReference type="ChEBI" id="CHEBI:33019"/>
        <dbReference type="ChEBI" id="CHEBI:33384"/>
        <dbReference type="ChEBI" id="CHEBI:78442"/>
        <dbReference type="ChEBI" id="CHEBI:78533"/>
        <dbReference type="ChEBI" id="CHEBI:456215"/>
        <dbReference type="EC" id="6.1.1.11"/>
    </reaction>
</comment>
<evidence type="ECO:0000256" key="14">
    <source>
        <dbReference type="PIRSR" id="PIRSR001529-2"/>
    </source>
</evidence>
<comment type="catalytic activity">
    <reaction evidence="11 12">
        <text>tRNA(Ser) + L-serine + ATP = L-seryl-tRNA(Ser) + AMP + diphosphate + H(+)</text>
        <dbReference type="Rhea" id="RHEA:12292"/>
        <dbReference type="Rhea" id="RHEA-COMP:9669"/>
        <dbReference type="Rhea" id="RHEA-COMP:9703"/>
        <dbReference type="ChEBI" id="CHEBI:15378"/>
        <dbReference type="ChEBI" id="CHEBI:30616"/>
        <dbReference type="ChEBI" id="CHEBI:33019"/>
        <dbReference type="ChEBI" id="CHEBI:33384"/>
        <dbReference type="ChEBI" id="CHEBI:78442"/>
        <dbReference type="ChEBI" id="CHEBI:78533"/>
        <dbReference type="ChEBI" id="CHEBI:456215"/>
        <dbReference type="EC" id="6.1.1.11"/>
    </reaction>
</comment>
<keyword evidence="5 12" id="KW-0436">Ligase</keyword>
<evidence type="ECO:0000256" key="11">
    <source>
        <dbReference type="ARBA" id="ARBA00048823"/>
    </source>
</evidence>
<dbReference type="PIRSF" id="PIRSF001529">
    <property type="entry name" value="Ser-tRNA-synth_IIa"/>
    <property type="match status" value="1"/>
</dbReference>
<dbReference type="RefSeq" id="WP_109253373.1">
    <property type="nucleotide sequence ID" value="NZ_QEXV01000004.1"/>
</dbReference>
<dbReference type="CDD" id="cd00770">
    <property type="entry name" value="SerRS_core"/>
    <property type="match status" value="1"/>
</dbReference>
<dbReference type="HAMAP" id="MF_00176">
    <property type="entry name" value="Ser_tRNA_synth_type1"/>
    <property type="match status" value="1"/>
</dbReference>
<gene>
    <name evidence="12" type="primary">serS</name>
    <name evidence="17" type="ORF">DDZ18_10655</name>
</gene>
<evidence type="ECO:0000256" key="7">
    <source>
        <dbReference type="ARBA" id="ARBA00022840"/>
    </source>
</evidence>
<dbReference type="InterPro" id="IPR010978">
    <property type="entry name" value="tRNA-bd_arm"/>
</dbReference>
<dbReference type="EC" id="6.1.1.11" evidence="12"/>
<dbReference type="GO" id="GO:0005737">
    <property type="term" value="C:cytoplasm"/>
    <property type="evidence" value="ECO:0007669"/>
    <property type="project" value="UniProtKB-SubCell"/>
</dbReference>
<dbReference type="SUPFAM" id="SSF55681">
    <property type="entry name" value="Class II aaRS and biotin synthetases"/>
    <property type="match status" value="1"/>
</dbReference>
<evidence type="ECO:0000256" key="12">
    <source>
        <dbReference type="HAMAP-Rule" id="MF_00176"/>
    </source>
</evidence>
<dbReference type="GO" id="GO:0016260">
    <property type="term" value="P:selenocysteine biosynthetic process"/>
    <property type="evidence" value="ECO:0007669"/>
    <property type="project" value="UniProtKB-UniRule"/>
</dbReference>
<feature type="binding site" evidence="12 14">
    <location>
        <begin position="262"/>
        <end position="264"/>
    </location>
    <ligand>
        <name>ATP</name>
        <dbReference type="ChEBI" id="CHEBI:30616"/>
    </ligand>
</feature>
<evidence type="ECO:0000256" key="6">
    <source>
        <dbReference type="ARBA" id="ARBA00022741"/>
    </source>
</evidence>
<comment type="pathway">
    <text evidence="2 12">Aminoacyl-tRNA biosynthesis; selenocysteinyl-tRNA(Sec) biosynthesis; L-seryl-tRNA(Sec) from L-serine and tRNA(Sec): step 1/1.</text>
</comment>
<sequence length="425" mass="47503">MHDIRFIRDNPAEFDAGMRARGLEPQAERLIDLDARRREATTARQEIETERNAKSREIGQAKAAGDEDRFNALRAEVDTLKKKLEEADEAVRHADALLDQHLAALPNRPDADVPVGEDESANEEVRKWGEPRAFSFEPRDHVDLGEGLNGLDFERAAAMSGSRFAVTTGPVARLERALSQFMLDLHVSEHGYLETSPPLLVRDEALFGTGQLPKFAEDLFRTTDDRWLIPTAEVPLTNLAREHIHAEADLPMRFTAHTPCFRAEAGAAGRDTRGLIRMHQFNKVELVSIVTPEESGAELERMTGCAEKVLQRLELPYRVMLLSSGDMGFAARRTYDLEVWLPSQKTYREISSCSNCGDFQARRMNARYRKEGEKRPEFLHTLNGSGVATGRALLAVLENHQNEDGSIAVPAALRPYLGGLEVLTP</sequence>
<dbReference type="SUPFAM" id="SSF46589">
    <property type="entry name" value="tRNA-binding arm"/>
    <property type="match status" value="1"/>
</dbReference>
<evidence type="ECO:0000256" key="8">
    <source>
        <dbReference type="ARBA" id="ARBA00022917"/>
    </source>
</evidence>
<comment type="caution">
    <text evidence="17">The sequence shown here is derived from an EMBL/GenBank/DDBJ whole genome shotgun (WGS) entry which is preliminary data.</text>
</comment>
<feature type="binding site" evidence="12 14">
    <location>
        <begin position="349"/>
        <end position="352"/>
    </location>
    <ligand>
        <name>ATP</name>
        <dbReference type="ChEBI" id="CHEBI:30616"/>
    </ligand>
</feature>
<evidence type="ECO:0000313" key="18">
    <source>
        <dbReference type="Proteomes" id="UP000245168"/>
    </source>
</evidence>
<keyword evidence="8 12" id="KW-0648">Protein biosynthesis</keyword>
<dbReference type="InterPro" id="IPR015866">
    <property type="entry name" value="Ser-tRNA-synth_1_N"/>
</dbReference>
<dbReference type="UniPathway" id="UPA00906">
    <property type="reaction ID" value="UER00895"/>
</dbReference>
<comment type="function">
    <text evidence="12">Catalyzes the attachment of serine to tRNA(Ser). Is also able to aminoacylate tRNA(Sec) with serine, to form the misacylated tRNA L-seryl-tRNA(Sec), which will be further converted into selenocysteinyl-tRNA(Sec).</text>
</comment>
<dbReference type="Pfam" id="PF00587">
    <property type="entry name" value="tRNA-synt_2b"/>
    <property type="match status" value="1"/>
</dbReference>
<proteinExistence type="inferred from homology"/>
<evidence type="ECO:0000256" key="9">
    <source>
        <dbReference type="ARBA" id="ARBA00023146"/>
    </source>
</evidence>
<keyword evidence="18" id="KW-1185">Reference proteome</keyword>
<evidence type="ECO:0000256" key="3">
    <source>
        <dbReference type="ARBA" id="ARBA00010728"/>
    </source>
</evidence>
<dbReference type="OrthoDB" id="9804647at2"/>
<evidence type="ECO:0000256" key="10">
    <source>
        <dbReference type="ARBA" id="ARBA00047929"/>
    </source>
</evidence>
<dbReference type="PANTHER" id="PTHR43697:SF1">
    <property type="entry name" value="SERINE--TRNA LIGASE"/>
    <property type="match status" value="1"/>
</dbReference>
<dbReference type="Proteomes" id="UP000245168">
    <property type="component" value="Unassembled WGS sequence"/>
</dbReference>
<dbReference type="PRINTS" id="PR00981">
    <property type="entry name" value="TRNASYNTHSER"/>
</dbReference>
<feature type="domain" description="Aminoacyl-transfer RNA synthetases class-II family profile" evidence="16">
    <location>
        <begin position="173"/>
        <end position="410"/>
    </location>
</feature>
<comment type="similarity">
    <text evidence="3 12">Belongs to the class-II aminoacyl-tRNA synthetase family. Type-1 seryl-tRNA synthetase subfamily.</text>
</comment>
<feature type="binding site" evidence="12 13">
    <location>
        <position position="285"/>
    </location>
    <ligand>
        <name>L-serine</name>
        <dbReference type="ChEBI" id="CHEBI:33384"/>
    </ligand>
</feature>
<evidence type="ECO:0000313" key="17">
    <source>
        <dbReference type="EMBL" id="PWE17149.1"/>
    </source>
</evidence>
<dbReference type="PANTHER" id="PTHR43697">
    <property type="entry name" value="SERYL-TRNA SYNTHETASE"/>
    <property type="match status" value="1"/>
</dbReference>
<dbReference type="Gene3D" id="1.10.287.40">
    <property type="entry name" value="Serine-tRNA synthetase, tRNA binding domain"/>
    <property type="match status" value="1"/>
</dbReference>
<feature type="binding site" evidence="13">
    <location>
        <position position="383"/>
    </location>
    <ligand>
        <name>L-serine</name>
        <dbReference type="ChEBI" id="CHEBI:33384"/>
    </ligand>
</feature>
<dbReference type="AlphaFoldDB" id="A0A2U2BT06"/>
<dbReference type="InterPro" id="IPR002314">
    <property type="entry name" value="aa-tRNA-synt_IIb"/>
</dbReference>
<dbReference type="InterPro" id="IPR042103">
    <property type="entry name" value="SerRS_1_N_sf"/>
</dbReference>
<feature type="binding site" evidence="12">
    <location>
        <begin position="231"/>
        <end position="233"/>
    </location>
    <ligand>
        <name>L-serine</name>
        <dbReference type="ChEBI" id="CHEBI:33384"/>
    </ligand>
</feature>